<organism evidence="2 3">
    <name type="scientific">Steccherinum ochraceum</name>
    <dbReference type="NCBI Taxonomy" id="92696"/>
    <lineage>
        <taxon>Eukaryota</taxon>
        <taxon>Fungi</taxon>
        <taxon>Dikarya</taxon>
        <taxon>Basidiomycota</taxon>
        <taxon>Agaricomycotina</taxon>
        <taxon>Agaricomycetes</taxon>
        <taxon>Polyporales</taxon>
        <taxon>Steccherinaceae</taxon>
        <taxon>Steccherinum</taxon>
    </lineage>
</organism>
<proteinExistence type="predicted"/>
<dbReference type="SUPFAM" id="SSF54160">
    <property type="entry name" value="Chromo domain-like"/>
    <property type="match status" value="1"/>
</dbReference>
<dbReference type="InterPro" id="IPR000953">
    <property type="entry name" value="Chromo/chromo_shadow_dom"/>
</dbReference>
<evidence type="ECO:0000313" key="2">
    <source>
        <dbReference type="EMBL" id="TCD59814.1"/>
    </source>
</evidence>
<accession>A0A4R0RBF3</accession>
<dbReference type="Gene3D" id="2.40.50.40">
    <property type="match status" value="1"/>
</dbReference>
<dbReference type="OrthoDB" id="2630497at2759"/>
<evidence type="ECO:0000259" key="1">
    <source>
        <dbReference type="PROSITE" id="PS50013"/>
    </source>
</evidence>
<dbReference type="SMART" id="SM00298">
    <property type="entry name" value="CHROMO"/>
    <property type="match status" value="1"/>
</dbReference>
<dbReference type="InterPro" id="IPR016197">
    <property type="entry name" value="Chromo-like_dom_sf"/>
</dbReference>
<keyword evidence="3" id="KW-1185">Reference proteome</keyword>
<sequence>MSEGTLQLYEIEVILEARLKSVKTDTEDAVWEYFVKWAGYNNRYNSWRDVSAMGKDCNRLIRSFWNEVGPPEPSLEVNHTVRPSAEWIAREKMRYAKHFSGDGGATVVAEKDFQRSNMTPPQPEA</sequence>
<dbReference type="PROSITE" id="PS50013">
    <property type="entry name" value="CHROMO_2"/>
    <property type="match status" value="1"/>
</dbReference>
<feature type="domain" description="Chromo" evidence="1">
    <location>
        <begin position="9"/>
        <end position="67"/>
    </location>
</feature>
<dbReference type="Proteomes" id="UP000292702">
    <property type="component" value="Unassembled WGS sequence"/>
</dbReference>
<dbReference type="EMBL" id="RWJN01000732">
    <property type="protein sequence ID" value="TCD59814.1"/>
    <property type="molecule type" value="Genomic_DNA"/>
</dbReference>
<dbReference type="AlphaFoldDB" id="A0A4R0RBF3"/>
<comment type="caution">
    <text evidence="2">The sequence shown here is derived from an EMBL/GenBank/DDBJ whole genome shotgun (WGS) entry which is preliminary data.</text>
</comment>
<dbReference type="InterPro" id="IPR023780">
    <property type="entry name" value="Chromo_domain"/>
</dbReference>
<protein>
    <recommendedName>
        <fullName evidence="1">Chromo domain-containing protein</fullName>
    </recommendedName>
</protein>
<dbReference type="STRING" id="92696.A0A4R0RBF3"/>
<name>A0A4R0RBF3_9APHY</name>
<gene>
    <name evidence="2" type="ORF">EIP91_011404</name>
</gene>
<dbReference type="GO" id="GO:0006338">
    <property type="term" value="P:chromatin remodeling"/>
    <property type="evidence" value="ECO:0007669"/>
    <property type="project" value="UniProtKB-ARBA"/>
</dbReference>
<reference evidence="2 3" key="1">
    <citation type="submission" date="2018-11" db="EMBL/GenBank/DDBJ databases">
        <title>Genome assembly of Steccherinum ochraceum LE-BIN_3174, the white-rot fungus of the Steccherinaceae family (The Residual Polyporoid clade, Polyporales, Basidiomycota).</title>
        <authorList>
            <person name="Fedorova T.V."/>
            <person name="Glazunova O.A."/>
            <person name="Landesman E.O."/>
            <person name="Moiseenko K.V."/>
            <person name="Psurtseva N.V."/>
            <person name="Savinova O.S."/>
            <person name="Shakhova N.V."/>
            <person name="Tyazhelova T.V."/>
            <person name="Vasina D.V."/>
        </authorList>
    </citation>
    <scope>NUCLEOTIDE SEQUENCE [LARGE SCALE GENOMIC DNA]</scope>
    <source>
        <strain evidence="2 3">LE-BIN_3174</strain>
    </source>
</reference>
<dbReference type="Pfam" id="PF00385">
    <property type="entry name" value="Chromo"/>
    <property type="match status" value="1"/>
</dbReference>
<evidence type="ECO:0000313" key="3">
    <source>
        <dbReference type="Proteomes" id="UP000292702"/>
    </source>
</evidence>